<sequence length="78" mass="8873">MTKLGKKYGNCISTSHGEIWEITAPNFELGIVAEFKENKLIQAYYAQNKEISIGMKAFIIKKLKEMTNGNKTTSKMRN</sequence>
<evidence type="ECO:0000313" key="1">
    <source>
        <dbReference type="EMBL" id="MCS5736452.1"/>
    </source>
</evidence>
<evidence type="ECO:0000313" key="2">
    <source>
        <dbReference type="Proteomes" id="UP001165586"/>
    </source>
</evidence>
<dbReference type="Proteomes" id="UP001165586">
    <property type="component" value="Unassembled WGS sequence"/>
</dbReference>
<organism evidence="1 2">
    <name type="scientific">Herbiconiux daphne</name>
    <dbReference type="NCBI Taxonomy" id="2970914"/>
    <lineage>
        <taxon>Bacteria</taxon>
        <taxon>Bacillati</taxon>
        <taxon>Actinomycetota</taxon>
        <taxon>Actinomycetes</taxon>
        <taxon>Micrococcales</taxon>
        <taxon>Microbacteriaceae</taxon>
        <taxon>Herbiconiux</taxon>
    </lineage>
</organism>
<gene>
    <name evidence="1" type="ORF">N1032_22205</name>
</gene>
<keyword evidence="2" id="KW-1185">Reference proteome</keyword>
<comment type="caution">
    <text evidence="1">The sequence shown here is derived from an EMBL/GenBank/DDBJ whole genome shotgun (WGS) entry which is preliminary data.</text>
</comment>
<proteinExistence type="predicted"/>
<name>A0ABT2H970_9MICO</name>
<reference evidence="1" key="1">
    <citation type="submission" date="2022-08" db="EMBL/GenBank/DDBJ databases">
        <authorList>
            <person name="Deng Y."/>
            <person name="Han X.-F."/>
            <person name="Zhang Y.-Q."/>
        </authorList>
    </citation>
    <scope>NUCLEOTIDE SEQUENCE</scope>
    <source>
        <strain evidence="1">CPCC 203386</strain>
    </source>
</reference>
<accession>A0ABT2H970</accession>
<dbReference type="RefSeq" id="WP_259542405.1">
    <property type="nucleotide sequence ID" value="NZ_JANLCJ010000031.1"/>
</dbReference>
<dbReference type="EMBL" id="JANLCJ010000031">
    <property type="protein sequence ID" value="MCS5736452.1"/>
    <property type="molecule type" value="Genomic_DNA"/>
</dbReference>
<protein>
    <submittedName>
        <fullName evidence="1">Uncharacterized protein</fullName>
    </submittedName>
</protein>